<feature type="compositionally biased region" description="Basic and acidic residues" evidence="1">
    <location>
        <begin position="436"/>
        <end position="449"/>
    </location>
</feature>
<dbReference type="GeneID" id="20655216"/>
<dbReference type="Proteomes" id="UP000002640">
    <property type="component" value="Unassembled WGS sequence"/>
</dbReference>
<dbReference type="PANTHER" id="PTHR34409">
    <property type="entry name" value="SET DOMAIN-CONTAINING PROTEIN"/>
    <property type="match status" value="1"/>
</dbReference>
<sequence>QCLPLLQKERHLLLGIQVRDSHDSTTNYHNDGASGGVVRGHQIQVVFRRSHERHLFRQNVNTPQATLARHHRDRMSMSGQVERPLQRRGGRVRGAEGYHKEDVLALLKCVRLVVPTSAEEWDQVLEEYRKTHAEPKGRSLRDAHSLRVKFKQLARGFAPGKDVHPDVQEAGTIMELMTTKTADGKLLQRRGGRVRGAEGFSPIDCEAILSAVRHILPVHRTDWEQVADEYCREYAVPNERLSRDGVSLKHKFRTWLREDANGSSRPLVTEALAIQASIDARTTQLGREVSEQLERSKGSLEAAPTCADEKHDTKVEVVATTEAPTSQEKSISEGGDKPPAVAPRRGGRTLGSEGYTRSDTRALLACVKQVLPVGPGSWDQVLQLYRVNHCIPNERSQRSTTGVKIKFRQLVNWKQDKGKAPSEEVLEARSIQREIDLRERLGRQPRSENDGSTGSFPQTPEASTSDYHDEQPASLAHGETRNNENLERQNVSADAAWSSSSHQSGAEPVVKRQRLIAPKEPEGDAVRSEIASRELELLRQREQREAEQAAWEKERATLDKQRMDMEAWTFVCDRLRSLFREQSTETNPDILSEIKDEIAVLKKKKQRLAGSMM</sequence>
<feature type="compositionally biased region" description="Basic and acidic residues" evidence="1">
    <location>
        <begin position="478"/>
        <end position="487"/>
    </location>
</feature>
<dbReference type="InParanoid" id="G4YV28"/>
<dbReference type="KEGG" id="psoj:PHYSODRAFT_480087"/>
<feature type="non-terminal residue" evidence="2">
    <location>
        <position position="1"/>
    </location>
</feature>
<dbReference type="AlphaFoldDB" id="G4YV28"/>
<feature type="region of interest" description="Disordered" evidence="1">
    <location>
        <begin position="65"/>
        <end position="92"/>
    </location>
</feature>
<name>G4YV28_PHYSP</name>
<evidence type="ECO:0000313" key="3">
    <source>
        <dbReference type="Proteomes" id="UP000002640"/>
    </source>
</evidence>
<feature type="region of interest" description="Disordered" evidence="1">
    <location>
        <begin position="320"/>
        <end position="354"/>
    </location>
</feature>
<organism evidence="2 3">
    <name type="scientific">Phytophthora sojae (strain P6497)</name>
    <name type="common">Soybean stem and root rot agent</name>
    <name type="synonym">Phytophthora megasperma f. sp. glycines</name>
    <dbReference type="NCBI Taxonomy" id="1094619"/>
    <lineage>
        <taxon>Eukaryota</taxon>
        <taxon>Sar</taxon>
        <taxon>Stramenopiles</taxon>
        <taxon>Oomycota</taxon>
        <taxon>Peronosporomycetes</taxon>
        <taxon>Peronosporales</taxon>
        <taxon>Peronosporaceae</taxon>
        <taxon>Phytophthora</taxon>
    </lineage>
</organism>
<reference evidence="2 3" key="1">
    <citation type="journal article" date="2006" name="Science">
        <title>Phytophthora genome sequences uncover evolutionary origins and mechanisms of pathogenesis.</title>
        <authorList>
            <person name="Tyler B.M."/>
            <person name="Tripathy S."/>
            <person name="Zhang X."/>
            <person name="Dehal P."/>
            <person name="Jiang R.H."/>
            <person name="Aerts A."/>
            <person name="Arredondo F.D."/>
            <person name="Baxter L."/>
            <person name="Bensasson D."/>
            <person name="Beynon J.L."/>
            <person name="Chapman J."/>
            <person name="Damasceno C.M."/>
            <person name="Dorrance A.E."/>
            <person name="Dou D."/>
            <person name="Dickerman A.W."/>
            <person name="Dubchak I.L."/>
            <person name="Garbelotto M."/>
            <person name="Gijzen M."/>
            <person name="Gordon S.G."/>
            <person name="Govers F."/>
            <person name="Grunwald N.J."/>
            <person name="Huang W."/>
            <person name="Ivors K.L."/>
            <person name="Jones R.W."/>
            <person name="Kamoun S."/>
            <person name="Krampis K."/>
            <person name="Lamour K.H."/>
            <person name="Lee M.K."/>
            <person name="McDonald W.H."/>
            <person name="Medina M."/>
            <person name="Meijer H.J."/>
            <person name="Nordberg E.K."/>
            <person name="Maclean D.J."/>
            <person name="Ospina-Giraldo M.D."/>
            <person name="Morris P.F."/>
            <person name="Phuntumart V."/>
            <person name="Putnam N.H."/>
            <person name="Rash S."/>
            <person name="Rose J.K."/>
            <person name="Sakihama Y."/>
            <person name="Salamov A.A."/>
            <person name="Savidor A."/>
            <person name="Scheuring C.F."/>
            <person name="Smith B.M."/>
            <person name="Sobral B.W."/>
            <person name="Terry A."/>
            <person name="Torto-Alalibo T.A."/>
            <person name="Win J."/>
            <person name="Xu Z."/>
            <person name="Zhang H."/>
            <person name="Grigoriev I.V."/>
            <person name="Rokhsar D.S."/>
            <person name="Boore J.L."/>
        </authorList>
    </citation>
    <scope>NUCLEOTIDE SEQUENCE [LARGE SCALE GENOMIC DNA]</scope>
    <source>
        <strain evidence="2 3">P6497</strain>
    </source>
</reference>
<protein>
    <submittedName>
        <fullName evidence="2">Uncharacterized protein</fullName>
    </submittedName>
</protein>
<dbReference type="SMR" id="G4YV28"/>
<keyword evidence="3" id="KW-1185">Reference proteome</keyword>
<accession>G4YV28</accession>
<evidence type="ECO:0000313" key="2">
    <source>
        <dbReference type="EMBL" id="EGZ23698.1"/>
    </source>
</evidence>
<dbReference type="PANTHER" id="PTHR34409:SF1">
    <property type="entry name" value="MYB-LIKE DOMAIN-CONTAINING PROTEIN"/>
    <property type="match status" value="1"/>
</dbReference>
<evidence type="ECO:0000256" key="1">
    <source>
        <dbReference type="SAM" id="MobiDB-lite"/>
    </source>
</evidence>
<feature type="compositionally biased region" description="Polar residues" evidence="1">
    <location>
        <begin position="488"/>
        <end position="504"/>
    </location>
</feature>
<proteinExistence type="predicted"/>
<feature type="region of interest" description="Disordered" evidence="1">
    <location>
        <begin position="436"/>
        <end position="525"/>
    </location>
</feature>
<gene>
    <name evidence="2" type="ORF">PHYSODRAFT_480087</name>
</gene>
<dbReference type="OMA" id="KQRMDME"/>
<feature type="compositionally biased region" description="Polar residues" evidence="1">
    <location>
        <begin position="450"/>
        <end position="465"/>
    </location>
</feature>
<dbReference type="EMBL" id="JH159152">
    <property type="protein sequence ID" value="EGZ23698.1"/>
    <property type="molecule type" value="Genomic_DNA"/>
</dbReference>
<dbReference type="RefSeq" id="XP_009518986.1">
    <property type="nucleotide sequence ID" value="XM_009520691.1"/>
</dbReference>